<organism evidence="3 4">
    <name type="scientific">Sedimentibacter saalensis</name>
    <dbReference type="NCBI Taxonomy" id="130788"/>
    <lineage>
        <taxon>Bacteria</taxon>
        <taxon>Bacillati</taxon>
        <taxon>Bacillota</taxon>
        <taxon>Tissierellia</taxon>
        <taxon>Sedimentibacter</taxon>
    </lineage>
</organism>
<evidence type="ECO:0000259" key="2">
    <source>
        <dbReference type="Pfam" id="PF21113"/>
    </source>
</evidence>
<sequence length="415" mass="46044">MEIKLKKDKDYVYAKIDDTHTTEILMPNTVDNNDSEESIIIEALKNPINSEPLDKIAKKGEKIVIITSDITRPMKSKLVLPYIVQELKKANVDQSDITIVLALGSHRKHTVEEKMQLVGEEVYKTIKIVDSSMDDCKNFGTCKNGTPVDIFTPVAQADRIICLGNVEYHYFAGYSGGAKAIMPGVSSYAAIQANHSNMVKDGSYAGNLDTNPVRQDIDEVGKHIKIDFILNVLQSSDKKIVGAFAGHYIDAHRAACRALDLMYKVNIKEKADVVIVSPGGYPKDINIYQAQKALDNARHAVKDGGTIILCASCKEGFENDIFEKWMMTKTKEQMVKEIRENFVLGGHKAAAIAMTLMKSEIYMVTDYDKSTIEHIGFKYFDNLQDAVDSALYKSGRKSRVIIMPAGGSTLPNYVG</sequence>
<evidence type="ECO:0000313" key="4">
    <source>
        <dbReference type="Proteomes" id="UP000315343"/>
    </source>
</evidence>
<name>A0A562IZY0_9FIRM</name>
<reference evidence="3 4" key="1">
    <citation type="submission" date="2019-07" db="EMBL/GenBank/DDBJ databases">
        <title>Genomic Encyclopedia of Type Strains, Phase I: the one thousand microbial genomes (KMG-I) project.</title>
        <authorList>
            <person name="Kyrpides N."/>
        </authorList>
    </citation>
    <scope>NUCLEOTIDE SEQUENCE [LARGE SCALE GENOMIC DNA]</scope>
    <source>
        <strain evidence="3 4">DSM 13558</strain>
    </source>
</reference>
<dbReference type="GO" id="GO:0050043">
    <property type="term" value="F:lactate racemase activity"/>
    <property type="evidence" value="ECO:0007669"/>
    <property type="project" value="InterPro"/>
</dbReference>
<dbReference type="Proteomes" id="UP000315343">
    <property type="component" value="Unassembled WGS sequence"/>
</dbReference>
<dbReference type="RefSeq" id="WP_145087003.1">
    <property type="nucleotide sequence ID" value="NZ_VLKH01000016.1"/>
</dbReference>
<protein>
    <submittedName>
        <fullName evidence="3">Nickel-dependent lactate racemase</fullName>
    </submittedName>
</protein>
<proteinExistence type="predicted"/>
<dbReference type="Gene3D" id="3.90.226.30">
    <property type="match status" value="1"/>
</dbReference>
<comment type="caution">
    <text evidence="3">The sequence shown here is derived from an EMBL/GenBank/DDBJ whole genome shotgun (WGS) entry which is preliminary data.</text>
</comment>
<gene>
    <name evidence="3" type="ORF">LY60_03607</name>
</gene>
<accession>A0A562IZY0</accession>
<evidence type="ECO:0000313" key="3">
    <source>
        <dbReference type="EMBL" id="TWH76433.1"/>
    </source>
</evidence>
<keyword evidence="4" id="KW-1185">Reference proteome</keyword>
<dbReference type="Pfam" id="PF21113">
    <property type="entry name" value="LarA_C"/>
    <property type="match status" value="1"/>
</dbReference>
<dbReference type="PANTHER" id="PTHR33171">
    <property type="entry name" value="LAR_N DOMAIN-CONTAINING PROTEIN"/>
    <property type="match status" value="1"/>
</dbReference>
<dbReference type="PANTHER" id="PTHR33171:SF17">
    <property type="entry name" value="LARA-LIKE N-TERMINAL DOMAIN-CONTAINING PROTEIN"/>
    <property type="match status" value="1"/>
</dbReference>
<dbReference type="OrthoDB" id="9770545at2"/>
<feature type="domain" description="LarA-like N-terminal" evidence="1">
    <location>
        <begin position="9"/>
        <end position="201"/>
    </location>
</feature>
<dbReference type="Gene3D" id="3.40.50.11440">
    <property type="match status" value="1"/>
</dbReference>
<dbReference type="InterPro" id="IPR048068">
    <property type="entry name" value="LarA-like"/>
</dbReference>
<dbReference type="InterPro" id="IPR018657">
    <property type="entry name" value="LarA-like_N"/>
</dbReference>
<dbReference type="SUPFAM" id="SSF53335">
    <property type="entry name" value="S-adenosyl-L-methionine-dependent methyltransferases"/>
    <property type="match status" value="1"/>
</dbReference>
<dbReference type="InterPro" id="IPR047926">
    <property type="entry name" value="Ni_dep_LarA"/>
</dbReference>
<evidence type="ECO:0000259" key="1">
    <source>
        <dbReference type="Pfam" id="PF09861"/>
    </source>
</evidence>
<dbReference type="InterPro" id="IPR043166">
    <property type="entry name" value="LarA-like_C"/>
</dbReference>
<feature type="domain" description="Lactate racemase C-terminal" evidence="2">
    <location>
        <begin position="268"/>
        <end position="408"/>
    </location>
</feature>
<dbReference type="Pfam" id="PF09861">
    <property type="entry name" value="Lar_N"/>
    <property type="match status" value="1"/>
</dbReference>
<dbReference type="NCBIfam" id="NF033504">
    <property type="entry name" value="Ni_dep_LarA"/>
    <property type="match status" value="1"/>
</dbReference>
<dbReference type="InterPro" id="IPR029063">
    <property type="entry name" value="SAM-dependent_MTases_sf"/>
</dbReference>
<dbReference type="EMBL" id="VLKH01000016">
    <property type="protein sequence ID" value="TWH76433.1"/>
    <property type="molecule type" value="Genomic_DNA"/>
</dbReference>
<dbReference type="InterPro" id="IPR048520">
    <property type="entry name" value="LarA_C"/>
</dbReference>
<dbReference type="AlphaFoldDB" id="A0A562IZY0"/>